<accession>D8TJ14</accession>
<feature type="compositionally biased region" description="Low complexity" evidence="4">
    <location>
        <begin position="144"/>
        <end position="154"/>
    </location>
</feature>
<feature type="non-terminal residue" evidence="6">
    <location>
        <position position="1"/>
    </location>
</feature>
<evidence type="ECO:0000259" key="5">
    <source>
        <dbReference type="SMART" id="SM00382"/>
    </source>
</evidence>
<dbReference type="Proteomes" id="UP000001058">
    <property type="component" value="Unassembled WGS sequence"/>
</dbReference>
<gene>
    <name evidence="6" type="ORF">VOLCADRAFT_115945</name>
</gene>
<dbReference type="RefSeq" id="XP_002946368.1">
    <property type="nucleotide sequence ID" value="XM_002946322.1"/>
</dbReference>
<dbReference type="GO" id="GO:0005524">
    <property type="term" value="F:ATP binding"/>
    <property type="evidence" value="ECO:0007669"/>
    <property type="project" value="UniProtKB-KW"/>
</dbReference>
<dbReference type="InterPro" id="IPR050130">
    <property type="entry name" value="ClpA_ClpB"/>
</dbReference>
<dbReference type="STRING" id="3068.D8TJ14"/>
<protein>
    <recommendedName>
        <fullName evidence="5">AAA+ ATPase domain-containing protein</fullName>
    </recommendedName>
</protein>
<dbReference type="GO" id="GO:0034605">
    <property type="term" value="P:cellular response to heat"/>
    <property type="evidence" value="ECO:0007669"/>
    <property type="project" value="TreeGrafter"/>
</dbReference>
<keyword evidence="7" id="KW-1185">Reference proteome</keyword>
<dbReference type="PANTHER" id="PTHR11638">
    <property type="entry name" value="ATP-DEPENDENT CLP PROTEASE"/>
    <property type="match status" value="1"/>
</dbReference>
<dbReference type="InParanoid" id="D8TJ14"/>
<feature type="domain" description="AAA+ ATPase" evidence="5">
    <location>
        <begin position="316"/>
        <end position="464"/>
    </location>
</feature>
<dbReference type="Pfam" id="PF07724">
    <property type="entry name" value="AAA_2"/>
    <property type="match status" value="1"/>
</dbReference>
<dbReference type="GeneID" id="9624494"/>
<evidence type="ECO:0000256" key="1">
    <source>
        <dbReference type="ARBA" id="ARBA00022737"/>
    </source>
</evidence>
<keyword evidence="3" id="KW-0067">ATP-binding</keyword>
<dbReference type="SMART" id="SM00382">
    <property type="entry name" value="AAA"/>
    <property type="match status" value="1"/>
</dbReference>
<evidence type="ECO:0000256" key="4">
    <source>
        <dbReference type="SAM" id="MobiDB-lite"/>
    </source>
</evidence>
<dbReference type="Pfam" id="PF17871">
    <property type="entry name" value="AAA_lid_9"/>
    <property type="match status" value="1"/>
</dbReference>
<evidence type="ECO:0000313" key="6">
    <source>
        <dbReference type="EMBL" id="EFJ52295.1"/>
    </source>
</evidence>
<dbReference type="InterPro" id="IPR041546">
    <property type="entry name" value="ClpA/ClpB_AAA_lid"/>
</dbReference>
<keyword evidence="2" id="KW-0547">Nucleotide-binding</keyword>
<dbReference type="InterPro" id="IPR003593">
    <property type="entry name" value="AAA+_ATPase"/>
</dbReference>
<dbReference type="InterPro" id="IPR003959">
    <property type="entry name" value="ATPase_AAA_core"/>
</dbReference>
<dbReference type="GO" id="GO:0005737">
    <property type="term" value="C:cytoplasm"/>
    <property type="evidence" value="ECO:0007669"/>
    <property type="project" value="TreeGrafter"/>
</dbReference>
<dbReference type="eggNOG" id="KOG1051">
    <property type="taxonomic scope" value="Eukaryota"/>
</dbReference>
<proteinExistence type="predicted"/>
<dbReference type="EMBL" id="GL378324">
    <property type="protein sequence ID" value="EFJ52295.1"/>
    <property type="molecule type" value="Genomic_DNA"/>
</dbReference>
<feature type="compositionally biased region" description="Pro residues" evidence="4">
    <location>
        <begin position="67"/>
        <end position="77"/>
    </location>
</feature>
<reference evidence="6 7" key="1">
    <citation type="journal article" date="2010" name="Science">
        <title>Genomic analysis of organismal complexity in the multicellular green alga Volvox carteri.</title>
        <authorList>
            <person name="Prochnik S.E."/>
            <person name="Umen J."/>
            <person name="Nedelcu A.M."/>
            <person name="Hallmann A."/>
            <person name="Miller S.M."/>
            <person name="Nishii I."/>
            <person name="Ferris P."/>
            <person name="Kuo A."/>
            <person name="Mitros T."/>
            <person name="Fritz-Laylin L.K."/>
            <person name="Hellsten U."/>
            <person name="Chapman J."/>
            <person name="Simakov O."/>
            <person name="Rensing S.A."/>
            <person name="Terry A."/>
            <person name="Pangilinan J."/>
            <person name="Kapitonov V."/>
            <person name="Jurka J."/>
            <person name="Salamov A."/>
            <person name="Shapiro H."/>
            <person name="Schmutz J."/>
            <person name="Grimwood J."/>
            <person name="Lindquist E."/>
            <person name="Lucas S."/>
            <person name="Grigoriev I.V."/>
            <person name="Schmitt R."/>
            <person name="Kirk D."/>
            <person name="Rokhsar D.S."/>
        </authorList>
    </citation>
    <scope>NUCLEOTIDE SEQUENCE [LARGE SCALE GENOMIC DNA]</scope>
    <source>
        <strain evidence="7">f. Nagariensis / Eve</strain>
    </source>
</reference>
<dbReference type="SUPFAM" id="SSF52540">
    <property type="entry name" value="P-loop containing nucleoside triphosphate hydrolases"/>
    <property type="match status" value="1"/>
</dbReference>
<name>D8TJ14_VOLCA</name>
<dbReference type="InterPro" id="IPR027417">
    <property type="entry name" value="P-loop_NTPase"/>
</dbReference>
<dbReference type="PRINTS" id="PR00300">
    <property type="entry name" value="CLPPROTEASEA"/>
</dbReference>
<dbReference type="CDD" id="cd19499">
    <property type="entry name" value="RecA-like_ClpB_Hsp104-like"/>
    <property type="match status" value="1"/>
</dbReference>
<evidence type="ECO:0000256" key="2">
    <source>
        <dbReference type="ARBA" id="ARBA00022741"/>
    </source>
</evidence>
<keyword evidence="1" id="KW-0677">Repeat</keyword>
<evidence type="ECO:0000313" key="7">
    <source>
        <dbReference type="Proteomes" id="UP000001058"/>
    </source>
</evidence>
<evidence type="ECO:0000256" key="3">
    <source>
        <dbReference type="ARBA" id="ARBA00022840"/>
    </source>
</evidence>
<dbReference type="GO" id="GO:0016887">
    <property type="term" value="F:ATP hydrolysis activity"/>
    <property type="evidence" value="ECO:0007669"/>
    <property type="project" value="InterPro"/>
</dbReference>
<dbReference type="KEGG" id="vcn:VOLCADRAFT_115945"/>
<dbReference type="PANTHER" id="PTHR11638:SF18">
    <property type="entry name" value="HEAT SHOCK PROTEIN 104"/>
    <property type="match status" value="1"/>
</dbReference>
<dbReference type="InterPro" id="IPR001270">
    <property type="entry name" value="ClpA/B"/>
</dbReference>
<dbReference type="AlphaFoldDB" id="D8TJ14"/>
<organism evidence="7">
    <name type="scientific">Volvox carteri f. nagariensis</name>
    <dbReference type="NCBI Taxonomy" id="3068"/>
    <lineage>
        <taxon>Eukaryota</taxon>
        <taxon>Viridiplantae</taxon>
        <taxon>Chlorophyta</taxon>
        <taxon>core chlorophytes</taxon>
        <taxon>Chlorophyceae</taxon>
        <taxon>CS clade</taxon>
        <taxon>Chlamydomonadales</taxon>
        <taxon>Volvocaceae</taxon>
        <taxon>Volvox</taxon>
    </lineage>
</organism>
<feature type="region of interest" description="Disordered" evidence="4">
    <location>
        <begin position="56"/>
        <end position="100"/>
    </location>
</feature>
<feature type="region of interest" description="Disordered" evidence="4">
    <location>
        <begin position="137"/>
        <end position="178"/>
    </location>
</feature>
<sequence>YVTERRLPDSAIDLMDEAAALQGGSGCESGGSSMYGWVSPTSGFIQLEEELRRAVGADAARGLRPLEPAPPRGPPPGTSGDRGEEGGPGAVARGRQSREEVRQQQLLEWFGATPAQAKGGVEGQLEMVRERRRRHAELFGGSPGSSSSVDGAAGEPAWDEDSALAAERAQPKACPHCGTSVPTQPAPGGTNTASCTDGDVGCGTGSCSSSSSSSSGGSGGGLFVDERAVLDVVSRATGLPLEAVLRDHFGAPVRHLRTALEARLVGQRDAVRAVCTAIQLHRLGLAAATAATTAATCAASLSPPSPSPPLRSSSRPVASFLLVGPAGCGKSTLCQALAEELFHDPAALLVLHGGEYGSRTSVARLVGAAPGYVGYGSGGLLTEALRRRPHCVLLVQEVDKAHYEVQELLRRGLQEGDIRDGQGRSASLRNAVVVFTTTTTTTTTTAAAAAAVHTRAIQEGRQAGDAATSEAGAGIATSGAAATAADWSATAGAYGIGGSSSNLVPELWTSVDRIVHFHPLDEQQRTEVIKRQVDELAAQLRPAGVAGIEVEPSAAAWLAGLATAAAGPPSSSPLTRPAAGHSGYCGGMAGSTDLLRRQLLEPLAEMLVEGAEAQVGPTLVQPSFSDDVAAAEPRRGVVSGDGVGRSPYYGGVPRQWIVRVKLNQGGPSAGGMEALALELVELLGRRGPDGVRAIAGGGGDDGGGDSRCFRP</sequence>
<dbReference type="OrthoDB" id="47330at2759"/>
<dbReference type="Gene3D" id="3.40.50.300">
    <property type="entry name" value="P-loop containing nucleotide triphosphate hydrolases"/>
    <property type="match status" value="1"/>
</dbReference>